<evidence type="ECO:0000313" key="2">
    <source>
        <dbReference type="Proteomes" id="UP000326759"/>
    </source>
</evidence>
<dbReference type="AlphaFoldDB" id="A0A5N5TIL6"/>
<dbReference type="OrthoDB" id="2325716at2759"/>
<dbReference type="EMBL" id="SEYY01001712">
    <property type="protein sequence ID" value="KAB7505145.1"/>
    <property type="molecule type" value="Genomic_DNA"/>
</dbReference>
<dbReference type="Proteomes" id="UP000326759">
    <property type="component" value="Unassembled WGS sequence"/>
</dbReference>
<dbReference type="Gene3D" id="3.40.50.300">
    <property type="entry name" value="P-loop containing nucleotide triphosphate hydrolases"/>
    <property type="match status" value="1"/>
</dbReference>
<keyword evidence="2" id="KW-1185">Reference proteome</keyword>
<protein>
    <submittedName>
        <fullName evidence="1">NACHT and WD repeat domain-containing protein 2</fullName>
    </submittedName>
</protein>
<feature type="non-terminal residue" evidence="1">
    <location>
        <position position="1"/>
    </location>
</feature>
<comment type="caution">
    <text evidence="1">The sequence shown here is derived from an EMBL/GenBank/DDBJ whole genome shotgun (WGS) entry which is preliminary data.</text>
</comment>
<reference evidence="1 2" key="1">
    <citation type="journal article" date="2019" name="PLoS Biol.">
        <title>Sex chromosomes control vertical transmission of feminizing Wolbachia symbionts in an isopod.</title>
        <authorList>
            <person name="Becking T."/>
            <person name="Chebbi M.A."/>
            <person name="Giraud I."/>
            <person name="Moumen B."/>
            <person name="Laverre T."/>
            <person name="Caubet Y."/>
            <person name="Peccoud J."/>
            <person name="Gilbert C."/>
            <person name="Cordaux R."/>
        </authorList>
    </citation>
    <scope>NUCLEOTIDE SEQUENCE [LARGE SCALE GENOMIC DNA]</scope>
    <source>
        <strain evidence="1">ANa2</strain>
        <tissue evidence="1">Whole body excluding digestive tract and cuticle</tissue>
    </source>
</reference>
<name>A0A5N5TIL6_9CRUS</name>
<dbReference type="SUPFAM" id="SSF52540">
    <property type="entry name" value="P-loop containing nucleoside triphosphate hydrolases"/>
    <property type="match status" value="1"/>
</dbReference>
<organism evidence="1 2">
    <name type="scientific">Armadillidium nasatum</name>
    <dbReference type="NCBI Taxonomy" id="96803"/>
    <lineage>
        <taxon>Eukaryota</taxon>
        <taxon>Metazoa</taxon>
        <taxon>Ecdysozoa</taxon>
        <taxon>Arthropoda</taxon>
        <taxon>Crustacea</taxon>
        <taxon>Multicrustacea</taxon>
        <taxon>Malacostraca</taxon>
        <taxon>Eumalacostraca</taxon>
        <taxon>Peracarida</taxon>
        <taxon>Isopoda</taxon>
        <taxon>Oniscidea</taxon>
        <taxon>Crinocheta</taxon>
        <taxon>Armadillidiidae</taxon>
        <taxon>Armadillidium</taxon>
    </lineage>
</organism>
<proteinExistence type="predicted"/>
<evidence type="ECO:0000313" key="1">
    <source>
        <dbReference type="EMBL" id="KAB7505145.1"/>
    </source>
</evidence>
<dbReference type="PANTHER" id="PTHR19871">
    <property type="entry name" value="BETA TRANSDUCIN-RELATED PROTEIN"/>
    <property type="match status" value="1"/>
</dbReference>
<dbReference type="InterPro" id="IPR027417">
    <property type="entry name" value="P-loop_NTPase"/>
</dbReference>
<accession>A0A5N5TIL6</accession>
<gene>
    <name evidence="1" type="primary">Nwd2</name>
    <name evidence="1" type="ORF">Anas_03719</name>
</gene>
<dbReference type="InterPro" id="IPR052752">
    <property type="entry name" value="NACHT-WD_repeat"/>
</dbReference>
<sequence>DLELVKEISNEVPFRVILIRKDAKKTPTEDKTDQFLQTLNRSGFDILRPKISSNEFTDEWWKEVSSALRSTVMDCIQSSPAYPKTKKFNLMEEGINDKLLREISSHLNFPVTFQCGSYSSHDNYLTKAQKYVMSSSSKPLLITGSTGVGKSFLISQISKTCREWKPNTCVMTRFVGATENSTTIDGLIYYLVEQGLVTHGFPSNFDCLDMYSNLKAILNKASNSRPIILLLHGMDKLVNDKTSTSRFIDTLFELPENVKVILTATEGSAFQEEFSHKINDGESIIKILSQLLLTGTSEHKNCNSSLENEIEYFFKSLQDIFPKAILQTVLGCLALTRIGLLEKEILSIIELSHSPAVRSPILEWFYLRRLLKP</sequence>
<feature type="non-terminal residue" evidence="1">
    <location>
        <position position="373"/>
    </location>
</feature>
<dbReference type="PANTHER" id="PTHR19871:SF14">
    <property type="entry name" value="DUF4062 DOMAIN-CONTAINING PROTEIN"/>
    <property type="match status" value="1"/>
</dbReference>